<evidence type="ECO:0000256" key="1">
    <source>
        <dbReference type="SAM" id="MobiDB-lite"/>
    </source>
</evidence>
<gene>
    <name evidence="2" type="ORF">B296_00052772</name>
</gene>
<accession>A0A426X1Z7</accession>
<organism evidence="2 3">
    <name type="scientific">Ensete ventricosum</name>
    <name type="common">Abyssinian banana</name>
    <name type="synonym">Musa ensete</name>
    <dbReference type="NCBI Taxonomy" id="4639"/>
    <lineage>
        <taxon>Eukaryota</taxon>
        <taxon>Viridiplantae</taxon>
        <taxon>Streptophyta</taxon>
        <taxon>Embryophyta</taxon>
        <taxon>Tracheophyta</taxon>
        <taxon>Spermatophyta</taxon>
        <taxon>Magnoliopsida</taxon>
        <taxon>Liliopsida</taxon>
        <taxon>Zingiberales</taxon>
        <taxon>Musaceae</taxon>
        <taxon>Ensete</taxon>
    </lineage>
</organism>
<name>A0A426X1Z7_ENSVE</name>
<evidence type="ECO:0000313" key="3">
    <source>
        <dbReference type="Proteomes" id="UP000287651"/>
    </source>
</evidence>
<comment type="caution">
    <text evidence="2">The sequence shown here is derived from an EMBL/GenBank/DDBJ whole genome shotgun (WGS) entry which is preliminary data.</text>
</comment>
<protein>
    <submittedName>
        <fullName evidence="2">Uncharacterized protein</fullName>
    </submittedName>
</protein>
<sequence>MIPALSGAAVSSYLTDPSDADEDGKLALKLERQASSSASSSWSTLGVGRKRRIVREMLGCSAMHVP</sequence>
<dbReference type="Proteomes" id="UP000287651">
    <property type="component" value="Unassembled WGS sequence"/>
</dbReference>
<dbReference type="AlphaFoldDB" id="A0A426X1Z7"/>
<feature type="region of interest" description="Disordered" evidence="1">
    <location>
        <begin position="1"/>
        <end position="20"/>
    </location>
</feature>
<dbReference type="EMBL" id="AMZH03028795">
    <property type="protein sequence ID" value="RRT33522.1"/>
    <property type="molecule type" value="Genomic_DNA"/>
</dbReference>
<reference evidence="2 3" key="1">
    <citation type="journal article" date="2014" name="Agronomy (Basel)">
        <title>A Draft Genome Sequence for Ensete ventricosum, the Drought-Tolerant Tree Against Hunger.</title>
        <authorList>
            <person name="Harrison J."/>
            <person name="Moore K.A."/>
            <person name="Paszkiewicz K."/>
            <person name="Jones T."/>
            <person name="Grant M."/>
            <person name="Ambacheew D."/>
            <person name="Muzemil S."/>
            <person name="Studholme D.J."/>
        </authorList>
    </citation>
    <scope>NUCLEOTIDE SEQUENCE [LARGE SCALE GENOMIC DNA]</scope>
</reference>
<proteinExistence type="predicted"/>
<evidence type="ECO:0000313" key="2">
    <source>
        <dbReference type="EMBL" id="RRT33522.1"/>
    </source>
</evidence>